<dbReference type="InterPro" id="IPR020845">
    <property type="entry name" value="AMP-binding_CS"/>
</dbReference>
<reference evidence="5 6" key="1">
    <citation type="submission" date="2016-12" db="EMBL/GenBank/DDBJ databases">
        <title>The whole genome sequencing and assembly of Bacillus cohnii DSM 6307T strain.</title>
        <authorList>
            <person name="Lee Y.-J."/>
            <person name="Yi H."/>
            <person name="Bahn Y.-S."/>
            <person name="Kim J.F."/>
            <person name="Lee D.-W."/>
        </authorList>
    </citation>
    <scope>NUCLEOTIDE SEQUENCE [LARGE SCALE GENOMIC DNA]</scope>
    <source>
        <strain evidence="5 6">DSM 6307</strain>
    </source>
</reference>
<dbReference type="InterPro" id="IPR025110">
    <property type="entry name" value="AMP-bd_C"/>
</dbReference>
<evidence type="ECO:0000313" key="6">
    <source>
        <dbReference type="Proteomes" id="UP000215224"/>
    </source>
</evidence>
<keyword evidence="6" id="KW-1185">Reference proteome</keyword>
<dbReference type="AlphaFoldDB" id="A0A223KM22"/>
<comment type="similarity">
    <text evidence="1">Belongs to the ATP-dependent AMP-binding enzyme family.</text>
</comment>
<dbReference type="InterPro" id="IPR042099">
    <property type="entry name" value="ANL_N_sf"/>
</dbReference>
<sequence>MSNECLWLKKRSQLTPEHIAVIDANSGERWTYKQLYRRSLSYSKLLQAKGIKKGDRVALLSQNDICYLDLLFACANIGAIFVPLNIRLSVNELSYILSDSSVSCLFFNKIEVDEQILKNYQCFNIEDITFTDTFSVMKTELSKNDPLAIIYTGGTTGKPKGVVLSFQSIETNALNTIISWDLSSKDVTLTCIPLFHTGGLNALTLPHLYIGGTVVIMEQFDAESIIHVLNQYSCTNILMVPTMYYSMIQQPSFETNEFKSVHTFLSGGAPCPLTIYETFKKKGLLFKQGYGLTEAGPNNFFIEPQDVYKKIGSVGKPMFYNDVKIMNEKEQELGANEVGELWIRGNHLFLQYWNNEFETNKAKNGEWLKTGDLAKKDEEGYYYIVGRKKEMIITGGENVYPTEVEQSILKVDAVKEVVVFGIPHPKWGEAVVACVTLRDHVTDCKITSLCKRLLASYKVPKQFFILDTIPVTPVGKIDKKALYNKYSEYYIKEDITTNS</sequence>
<evidence type="ECO:0000256" key="2">
    <source>
        <dbReference type="ARBA" id="ARBA00022598"/>
    </source>
</evidence>
<dbReference type="GO" id="GO:0006631">
    <property type="term" value="P:fatty acid metabolic process"/>
    <property type="evidence" value="ECO:0007669"/>
    <property type="project" value="TreeGrafter"/>
</dbReference>
<dbReference type="InterPro" id="IPR000873">
    <property type="entry name" value="AMP-dep_synth/lig_dom"/>
</dbReference>
<dbReference type="PROSITE" id="PS00455">
    <property type="entry name" value="AMP_BINDING"/>
    <property type="match status" value="1"/>
</dbReference>
<dbReference type="Proteomes" id="UP000215224">
    <property type="component" value="Chromosome"/>
</dbReference>
<dbReference type="GO" id="GO:0031956">
    <property type="term" value="F:medium-chain fatty acid-CoA ligase activity"/>
    <property type="evidence" value="ECO:0007669"/>
    <property type="project" value="TreeGrafter"/>
</dbReference>
<dbReference type="Pfam" id="PF13193">
    <property type="entry name" value="AMP-binding_C"/>
    <property type="match status" value="1"/>
</dbReference>
<dbReference type="PANTHER" id="PTHR43201">
    <property type="entry name" value="ACYL-COA SYNTHETASE"/>
    <property type="match status" value="1"/>
</dbReference>
<protein>
    <submittedName>
        <fullName evidence="5">Long-chain fatty acid--CoA ligase</fullName>
    </submittedName>
</protein>
<keyword evidence="2 5" id="KW-0436">Ligase</keyword>
<evidence type="ECO:0000313" key="5">
    <source>
        <dbReference type="EMBL" id="AST90535.1"/>
    </source>
</evidence>
<dbReference type="PANTHER" id="PTHR43201:SF5">
    <property type="entry name" value="MEDIUM-CHAIN ACYL-COA LIGASE ACSF2, MITOCHONDRIAL"/>
    <property type="match status" value="1"/>
</dbReference>
<evidence type="ECO:0000256" key="1">
    <source>
        <dbReference type="ARBA" id="ARBA00006432"/>
    </source>
</evidence>
<feature type="domain" description="AMP-binding enzyme C-terminal" evidence="4">
    <location>
        <begin position="403"/>
        <end position="476"/>
    </location>
</feature>
<dbReference type="EMBL" id="CP018866">
    <property type="protein sequence ID" value="AST90535.1"/>
    <property type="molecule type" value="Genomic_DNA"/>
</dbReference>
<proteinExistence type="inferred from homology"/>
<gene>
    <name evidence="5" type="ORF">BC6307_04205</name>
</gene>
<evidence type="ECO:0000259" key="4">
    <source>
        <dbReference type="Pfam" id="PF13193"/>
    </source>
</evidence>
<dbReference type="Gene3D" id="3.40.50.12780">
    <property type="entry name" value="N-terminal domain of ligase-like"/>
    <property type="match status" value="1"/>
</dbReference>
<accession>A0A223KM22</accession>
<evidence type="ECO:0000259" key="3">
    <source>
        <dbReference type="Pfam" id="PF00501"/>
    </source>
</evidence>
<organism evidence="5 6">
    <name type="scientific">Sutcliffiella cohnii</name>
    <dbReference type="NCBI Taxonomy" id="33932"/>
    <lineage>
        <taxon>Bacteria</taxon>
        <taxon>Bacillati</taxon>
        <taxon>Bacillota</taxon>
        <taxon>Bacilli</taxon>
        <taxon>Bacillales</taxon>
        <taxon>Bacillaceae</taxon>
        <taxon>Sutcliffiella</taxon>
    </lineage>
</organism>
<dbReference type="STRING" id="1314751.GCA_001591425_04129"/>
<dbReference type="KEGG" id="bcoh:BC6307_04205"/>
<dbReference type="SUPFAM" id="SSF56801">
    <property type="entry name" value="Acetyl-CoA synthetase-like"/>
    <property type="match status" value="1"/>
</dbReference>
<dbReference type="InterPro" id="IPR045851">
    <property type="entry name" value="AMP-bd_C_sf"/>
</dbReference>
<dbReference type="Pfam" id="PF00501">
    <property type="entry name" value="AMP-binding"/>
    <property type="match status" value="1"/>
</dbReference>
<feature type="domain" description="AMP-dependent synthetase/ligase" evidence="3">
    <location>
        <begin position="10"/>
        <end position="353"/>
    </location>
</feature>
<name>A0A223KM22_9BACI</name>
<dbReference type="Gene3D" id="3.30.300.30">
    <property type="match status" value="1"/>
</dbReference>
<dbReference type="RefSeq" id="WP_066420221.1">
    <property type="nucleotide sequence ID" value="NZ_CP018866.1"/>
</dbReference>